<evidence type="ECO:0000256" key="3">
    <source>
        <dbReference type="ARBA" id="ARBA00009519"/>
    </source>
</evidence>
<dbReference type="HOGENOM" id="CLU_030117_3_0_3"/>
<dbReference type="GO" id="GO:0006974">
    <property type="term" value="P:DNA damage response"/>
    <property type="evidence" value="ECO:0007669"/>
    <property type="project" value="TreeGrafter"/>
</dbReference>
<dbReference type="Gene3D" id="3.40.50.10880">
    <property type="entry name" value="Uncharacterised protein PF01937, DUF89, domain 3"/>
    <property type="match status" value="1"/>
</dbReference>
<evidence type="ECO:0000259" key="8">
    <source>
        <dbReference type="Pfam" id="PF01937"/>
    </source>
</evidence>
<comment type="catalytic activity">
    <reaction evidence="1">
        <text>beta-D-fructose 1-phosphate + H2O = D-fructose + phosphate</text>
        <dbReference type="Rhea" id="RHEA:35603"/>
        <dbReference type="ChEBI" id="CHEBI:15377"/>
        <dbReference type="ChEBI" id="CHEBI:37721"/>
        <dbReference type="ChEBI" id="CHEBI:43474"/>
        <dbReference type="ChEBI" id="CHEBI:138881"/>
    </reaction>
</comment>
<comment type="catalytic activity">
    <reaction evidence="7">
        <text>beta-D-fructose 6-phosphate = dihydroxyacetone + D-glyceraldehyde 3-phosphate</text>
        <dbReference type="Rhea" id="RHEA:28002"/>
        <dbReference type="ChEBI" id="CHEBI:16016"/>
        <dbReference type="ChEBI" id="CHEBI:57634"/>
        <dbReference type="ChEBI" id="CHEBI:59776"/>
    </reaction>
</comment>
<dbReference type="PATRIC" id="fig|1173027.3.peg.2373"/>
<accession>K9WC69</accession>
<dbReference type="EMBL" id="CP003630">
    <property type="protein sequence ID" value="AFZ17990.1"/>
    <property type="molecule type" value="Genomic_DNA"/>
</dbReference>
<dbReference type="PANTHER" id="PTHR12260">
    <property type="entry name" value="DAMAGE-CONTROL PHOSPHATASE ARMT1"/>
    <property type="match status" value="1"/>
</dbReference>
<dbReference type="Gene3D" id="1.20.930.60">
    <property type="match status" value="1"/>
</dbReference>
<proteinExistence type="inferred from homology"/>
<evidence type="ECO:0000313" key="9">
    <source>
        <dbReference type="EMBL" id="AFZ17990.1"/>
    </source>
</evidence>
<evidence type="ECO:0000256" key="5">
    <source>
        <dbReference type="ARBA" id="ARBA00022801"/>
    </source>
</evidence>
<keyword evidence="10" id="KW-1185">Reference proteome</keyword>
<dbReference type="GO" id="GO:0046872">
    <property type="term" value="F:metal ion binding"/>
    <property type="evidence" value="ECO:0007669"/>
    <property type="project" value="UniProtKB-KW"/>
</dbReference>
<protein>
    <recommendedName>
        <fullName evidence="8">Damage-control phosphatase ARMT1-like metal-binding domain-containing protein</fullName>
    </recommendedName>
</protein>
<keyword evidence="5" id="KW-0378">Hydrolase</keyword>
<dbReference type="Proteomes" id="UP000010471">
    <property type="component" value="Chromosome"/>
</dbReference>
<dbReference type="InterPro" id="IPR002791">
    <property type="entry name" value="ARMT1-like_metal-bd"/>
</dbReference>
<reference evidence="9 10" key="1">
    <citation type="submission" date="2012-06" db="EMBL/GenBank/DDBJ databases">
        <title>Finished chromosome of genome of Microcoleus sp. PCC 7113.</title>
        <authorList>
            <consortium name="US DOE Joint Genome Institute"/>
            <person name="Gugger M."/>
            <person name="Coursin T."/>
            <person name="Rippka R."/>
            <person name="Tandeau De Marsac N."/>
            <person name="Huntemann M."/>
            <person name="Wei C.-L."/>
            <person name="Han J."/>
            <person name="Detter J.C."/>
            <person name="Han C."/>
            <person name="Tapia R."/>
            <person name="Chen A."/>
            <person name="Kyrpides N."/>
            <person name="Mavromatis K."/>
            <person name="Markowitz V."/>
            <person name="Szeto E."/>
            <person name="Ivanova N."/>
            <person name="Pagani I."/>
            <person name="Pati A."/>
            <person name="Goodwin L."/>
            <person name="Nordberg H.P."/>
            <person name="Cantor M.N."/>
            <person name="Hua S.X."/>
            <person name="Woyke T."/>
            <person name="Kerfeld C.A."/>
        </authorList>
    </citation>
    <scope>NUCLEOTIDE SEQUENCE [LARGE SCALE GENOMIC DNA]</scope>
    <source>
        <strain evidence="9 10">PCC 7113</strain>
    </source>
</reference>
<comment type="similarity">
    <text evidence="3">Belongs to the damage-control phosphatase family. Sugar phosphate phosphatase III subfamily.</text>
</comment>
<name>K9WC69_9CYAN</name>
<dbReference type="KEGG" id="mic:Mic7113_2175"/>
<evidence type="ECO:0000256" key="6">
    <source>
        <dbReference type="ARBA" id="ARBA00023211"/>
    </source>
</evidence>
<dbReference type="InterPro" id="IPR039763">
    <property type="entry name" value="ARMT1"/>
</dbReference>
<keyword evidence="6" id="KW-0464">Manganese</keyword>
<dbReference type="SUPFAM" id="SSF111321">
    <property type="entry name" value="AF1104-like"/>
    <property type="match status" value="1"/>
</dbReference>
<comment type="cofactor">
    <cofactor evidence="2">
        <name>Mn(2+)</name>
        <dbReference type="ChEBI" id="CHEBI:29035"/>
    </cofactor>
</comment>
<feature type="domain" description="Damage-control phosphatase ARMT1-like metal-binding" evidence="8">
    <location>
        <begin position="29"/>
        <end position="385"/>
    </location>
</feature>
<keyword evidence="4" id="KW-0479">Metal-binding</keyword>
<dbReference type="Pfam" id="PF01937">
    <property type="entry name" value="ARMT1-like_dom"/>
    <property type="match status" value="1"/>
</dbReference>
<evidence type="ECO:0000256" key="7">
    <source>
        <dbReference type="ARBA" id="ARBA00048809"/>
    </source>
</evidence>
<dbReference type="AlphaFoldDB" id="K9WC69"/>
<dbReference type="STRING" id="1173027.Mic7113_2175"/>
<evidence type="ECO:0000313" key="10">
    <source>
        <dbReference type="Proteomes" id="UP000010471"/>
    </source>
</evidence>
<evidence type="ECO:0000256" key="1">
    <source>
        <dbReference type="ARBA" id="ARBA00001326"/>
    </source>
</evidence>
<dbReference type="InterPro" id="IPR036075">
    <property type="entry name" value="ARMT-1-like_metal-bd_sf"/>
</dbReference>
<evidence type="ECO:0000256" key="2">
    <source>
        <dbReference type="ARBA" id="ARBA00001936"/>
    </source>
</evidence>
<evidence type="ECO:0000256" key="4">
    <source>
        <dbReference type="ARBA" id="ARBA00022723"/>
    </source>
</evidence>
<organism evidence="9 10">
    <name type="scientific">Allocoleopsis franciscana PCC 7113</name>
    <dbReference type="NCBI Taxonomy" id="1173027"/>
    <lineage>
        <taxon>Bacteria</taxon>
        <taxon>Bacillati</taxon>
        <taxon>Cyanobacteriota</taxon>
        <taxon>Cyanophyceae</taxon>
        <taxon>Coleofasciculales</taxon>
        <taxon>Coleofasciculaceae</taxon>
        <taxon>Allocoleopsis</taxon>
        <taxon>Allocoleopsis franciscana</taxon>
    </lineage>
</organism>
<gene>
    <name evidence="9" type="ORF">Mic7113_2175</name>
</gene>
<dbReference type="GO" id="GO:0016791">
    <property type="term" value="F:phosphatase activity"/>
    <property type="evidence" value="ECO:0007669"/>
    <property type="project" value="TreeGrafter"/>
</dbReference>
<dbReference type="PANTHER" id="PTHR12260:SF6">
    <property type="entry name" value="DAMAGE-CONTROL PHOSPHATASE ARMT1"/>
    <property type="match status" value="1"/>
</dbReference>
<sequence>MLGSPFRQPRLPLPPPMMMSEEGSFAYFTLTQRMPAIVQRVIDENDFPTSIVNNLESLIQSLPNGIVRSLDDKEPDFTQWNRYLEPYIGQRWLNIPWFFAEAYFFRRILEATHYFQAGSTQAVDPFSLQKRRGLETTLVSIRELSTRVNHWIEQAKHDQGNLEPKSLIALLYSVLWGNRADLSLWPIDAGELDSSQEIHLEQNHILVDDTALIAERVARFEGVRMDVIVDNAGFELVCDLCVVDFLLTSHAAEVIYLHLKSQPMFVSDAMIQDVQDTIKFLATTRDQDVQSLAHRLQDYLDQGRLLCREDAFWTSPFVFWEMPEPLRQELAQSALILIKGDANYRRCLGNRTWPFTTAFADIVCYFPAPLVALRTLKSELVVGLGLEQIAALNQEDSEWLTNGQWGVIQFVDPTAITAAP</sequence>
<dbReference type="eggNOG" id="COG1578">
    <property type="taxonomic scope" value="Bacteria"/>
</dbReference>